<keyword evidence="1" id="KW-0677">Repeat</keyword>
<evidence type="ECO:0000313" key="4">
    <source>
        <dbReference type="EMBL" id="KAK3307848.1"/>
    </source>
</evidence>
<dbReference type="InterPro" id="IPR002110">
    <property type="entry name" value="Ankyrin_rpt"/>
</dbReference>
<dbReference type="PROSITE" id="PS50088">
    <property type="entry name" value="ANK_REPEAT"/>
    <property type="match status" value="2"/>
</dbReference>
<dbReference type="Proteomes" id="UP001273166">
    <property type="component" value="Unassembled WGS sequence"/>
</dbReference>
<evidence type="ECO:0000256" key="2">
    <source>
        <dbReference type="ARBA" id="ARBA00023043"/>
    </source>
</evidence>
<name>A0AAJ0M3Q7_9PEZI</name>
<feature type="repeat" description="ANK" evidence="3">
    <location>
        <begin position="120"/>
        <end position="145"/>
    </location>
</feature>
<keyword evidence="2 3" id="KW-0040">ANK repeat</keyword>
<dbReference type="GeneID" id="87887477"/>
<dbReference type="RefSeq" id="XP_062723628.1">
    <property type="nucleotide sequence ID" value="XM_062868648.1"/>
</dbReference>
<dbReference type="SMART" id="SM00248">
    <property type="entry name" value="ANK"/>
    <property type="match status" value="2"/>
</dbReference>
<dbReference type="Pfam" id="PF12796">
    <property type="entry name" value="Ank_2"/>
    <property type="match status" value="1"/>
</dbReference>
<dbReference type="PROSITE" id="PS50297">
    <property type="entry name" value="ANK_REP_REGION"/>
    <property type="match status" value="2"/>
</dbReference>
<comment type="caution">
    <text evidence="4">The sequence shown here is derived from an EMBL/GenBank/DDBJ whole genome shotgun (WGS) entry which is preliminary data.</text>
</comment>
<dbReference type="PANTHER" id="PTHR23206">
    <property type="entry name" value="MASK PROTEIN"/>
    <property type="match status" value="1"/>
</dbReference>
<reference evidence="4" key="1">
    <citation type="journal article" date="2023" name="Mol. Phylogenet. Evol.">
        <title>Genome-scale phylogeny and comparative genomics of the fungal order Sordariales.</title>
        <authorList>
            <person name="Hensen N."/>
            <person name="Bonometti L."/>
            <person name="Westerberg I."/>
            <person name="Brannstrom I.O."/>
            <person name="Guillou S."/>
            <person name="Cros-Aarteil S."/>
            <person name="Calhoun S."/>
            <person name="Haridas S."/>
            <person name="Kuo A."/>
            <person name="Mondo S."/>
            <person name="Pangilinan J."/>
            <person name="Riley R."/>
            <person name="LaButti K."/>
            <person name="Andreopoulos B."/>
            <person name="Lipzen A."/>
            <person name="Chen C."/>
            <person name="Yan M."/>
            <person name="Daum C."/>
            <person name="Ng V."/>
            <person name="Clum A."/>
            <person name="Steindorff A."/>
            <person name="Ohm R.A."/>
            <person name="Martin F."/>
            <person name="Silar P."/>
            <person name="Natvig D.O."/>
            <person name="Lalanne C."/>
            <person name="Gautier V."/>
            <person name="Ament-Velasquez S.L."/>
            <person name="Kruys A."/>
            <person name="Hutchinson M.I."/>
            <person name="Powell A.J."/>
            <person name="Barry K."/>
            <person name="Miller A.N."/>
            <person name="Grigoriev I.V."/>
            <person name="Debuchy R."/>
            <person name="Gladieux P."/>
            <person name="Hiltunen Thoren M."/>
            <person name="Johannesson H."/>
        </authorList>
    </citation>
    <scope>NUCLEOTIDE SEQUENCE</scope>
    <source>
        <strain evidence="4">CBS 333.67</strain>
    </source>
</reference>
<reference evidence="4" key="2">
    <citation type="submission" date="2023-06" db="EMBL/GenBank/DDBJ databases">
        <authorList>
            <consortium name="Lawrence Berkeley National Laboratory"/>
            <person name="Mondo S.J."/>
            <person name="Hensen N."/>
            <person name="Bonometti L."/>
            <person name="Westerberg I."/>
            <person name="Brannstrom I.O."/>
            <person name="Guillou S."/>
            <person name="Cros-Aarteil S."/>
            <person name="Calhoun S."/>
            <person name="Haridas S."/>
            <person name="Kuo A."/>
            <person name="Pangilinan J."/>
            <person name="Riley R."/>
            <person name="Labutti K."/>
            <person name="Andreopoulos B."/>
            <person name="Lipzen A."/>
            <person name="Chen C."/>
            <person name="Yanf M."/>
            <person name="Daum C."/>
            <person name="Ng V."/>
            <person name="Clum A."/>
            <person name="Steindorff A."/>
            <person name="Ohm R."/>
            <person name="Martin F."/>
            <person name="Silar P."/>
            <person name="Natvig D."/>
            <person name="Lalanne C."/>
            <person name="Gautier V."/>
            <person name="Ament-Velasquez S.L."/>
            <person name="Kruys A."/>
            <person name="Hutchinson M.I."/>
            <person name="Powell A.J."/>
            <person name="Barry K."/>
            <person name="Miller A.N."/>
            <person name="Grigoriev I.V."/>
            <person name="Debuchy R."/>
            <person name="Gladieux P."/>
            <person name="Thoren M.H."/>
            <person name="Johannesson H."/>
        </authorList>
    </citation>
    <scope>NUCLEOTIDE SEQUENCE</scope>
    <source>
        <strain evidence="4">CBS 333.67</strain>
    </source>
</reference>
<gene>
    <name evidence="4" type="ORF">B0T15DRAFT_522794</name>
</gene>
<proteinExistence type="predicted"/>
<dbReference type="EMBL" id="JAUDZG010000002">
    <property type="protein sequence ID" value="KAK3307848.1"/>
    <property type="molecule type" value="Genomic_DNA"/>
</dbReference>
<evidence type="ECO:0000313" key="5">
    <source>
        <dbReference type="Proteomes" id="UP001273166"/>
    </source>
</evidence>
<evidence type="ECO:0000256" key="3">
    <source>
        <dbReference type="PROSITE-ProRule" id="PRU00023"/>
    </source>
</evidence>
<dbReference type="Gene3D" id="1.25.40.20">
    <property type="entry name" value="Ankyrin repeat-containing domain"/>
    <property type="match status" value="1"/>
</dbReference>
<dbReference type="SUPFAM" id="SSF48403">
    <property type="entry name" value="Ankyrin repeat"/>
    <property type="match status" value="1"/>
</dbReference>
<protein>
    <submittedName>
        <fullName evidence="4">Uncharacterized protein</fullName>
    </submittedName>
</protein>
<dbReference type="PANTHER" id="PTHR23206:SF8">
    <property type="entry name" value="ANKYRIN REPEAT AND KH DOMAIN-CONTAINING 1"/>
    <property type="match status" value="1"/>
</dbReference>
<evidence type="ECO:0000256" key="1">
    <source>
        <dbReference type="ARBA" id="ARBA00022737"/>
    </source>
</evidence>
<dbReference type="AlphaFoldDB" id="A0AAJ0M3Q7"/>
<accession>A0AAJ0M3Q7</accession>
<dbReference type="InterPro" id="IPR051631">
    <property type="entry name" value="Ankyrin-KH/SAM_domain"/>
</dbReference>
<feature type="repeat" description="ANK" evidence="3">
    <location>
        <begin position="87"/>
        <end position="119"/>
    </location>
</feature>
<organism evidence="4 5">
    <name type="scientific">Chaetomium strumarium</name>
    <dbReference type="NCBI Taxonomy" id="1170767"/>
    <lineage>
        <taxon>Eukaryota</taxon>
        <taxon>Fungi</taxon>
        <taxon>Dikarya</taxon>
        <taxon>Ascomycota</taxon>
        <taxon>Pezizomycotina</taxon>
        <taxon>Sordariomycetes</taxon>
        <taxon>Sordariomycetidae</taxon>
        <taxon>Sordariales</taxon>
        <taxon>Chaetomiaceae</taxon>
        <taxon>Chaetomium</taxon>
    </lineage>
</organism>
<sequence>MPFVAGEVDVINELLPRHTKDELERDSLRQINEHRTVRPSSCSTLDTAPRLLMRIPILLCAGQHVHNTMLTQLLISRRFPLEARDCDGRTRLLLSARDGSYGAVQVLIDSGVDIEVARNDGGTPLSTAIYQERPRIVRFLLEKGAKRALPGPLKDEAGTMLEYATTPVRRKEIGKTRSQHPRLSVLSSNTGLQFSSRYEYICLLDEPPPHD</sequence>
<dbReference type="InterPro" id="IPR036770">
    <property type="entry name" value="Ankyrin_rpt-contain_sf"/>
</dbReference>
<keyword evidence="5" id="KW-1185">Reference proteome</keyword>